<dbReference type="KEGG" id="mgz:GCW_02375"/>
<dbReference type="HOGENOM" id="CLU_2789453_0_0_14"/>
<dbReference type="Proteomes" id="UP000018735">
    <property type="component" value="Chromosome"/>
</dbReference>
<name>A0A0F6CLP0_MYCGL</name>
<dbReference type="EMBL" id="CP006916">
    <property type="protein sequence ID" value="AHC00013.1"/>
    <property type="molecule type" value="Genomic_DNA"/>
</dbReference>
<proteinExistence type="predicted"/>
<dbReference type="AlphaFoldDB" id="A0A0F6CLP0"/>
<reference evidence="1 2" key="1">
    <citation type="journal article" date="2011" name="PLoS ONE">
        <title>Core proteome of the minimal cell: comparative proteomics of three mollicute species.</title>
        <authorList>
            <person name="Fisunov G.Y."/>
            <person name="Alexeev D.G."/>
            <person name="Bazaleev N.A."/>
            <person name="Ladygina V.G."/>
            <person name="Galyamina M.A."/>
            <person name="Kondratov I.G."/>
            <person name="Zhukova N.A."/>
            <person name="Serebryakova M.V."/>
            <person name="Demina I.A."/>
            <person name="Govorun V.M."/>
        </authorList>
    </citation>
    <scope>NUCLEOTIDE SEQUENCE [LARGE SCALE GENOMIC DNA]</scope>
    <source>
        <strain evidence="1 2">S6</strain>
    </source>
</reference>
<organism evidence="1 2">
    <name type="scientific">Mycoplasmoides gallisepticum S6</name>
    <dbReference type="NCBI Taxonomy" id="1006581"/>
    <lineage>
        <taxon>Bacteria</taxon>
        <taxon>Bacillati</taxon>
        <taxon>Mycoplasmatota</taxon>
        <taxon>Mycoplasmoidales</taxon>
        <taxon>Mycoplasmoidaceae</taxon>
        <taxon>Mycoplasmoides</taxon>
    </lineage>
</organism>
<protein>
    <submittedName>
        <fullName evidence="1">Uncharacterized protein</fullName>
    </submittedName>
</protein>
<dbReference type="RefSeq" id="WP_011884513.1">
    <property type="nucleotide sequence ID" value="NC_023030.2"/>
</dbReference>
<sequence length="68" mass="7909">MVNKTSTNTNYNLTNQAVSLVEDSTNQDQPLKKWSNDLSKYKKIDNDQTLFLGKNYIRLNNTVVFDHE</sequence>
<evidence type="ECO:0000313" key="2">
    <source>
        <dbReference type="Proteomes" id="UP000018735"/>
    </source>
</evidence>
<gene>
    <name evidence="1" type="ORF">GCW_02375</name>
</gene>
<accession>A0A0F6CLP0</accession>
<evidence type="ECO:0000313" key="1">
    <source>
        <dbReference type="EMBL" id="AHC00013.1"/>
    </source>
</evidence>